<dbReference type="Gene3D" id="3.50.50.60">
    <property type="entry name" value="FAD/NAD(P)-binding domain"/>
    <property type="match status" value="1"/>
</dbReference>
<sequence length="434" mass="47086">MSQVYDTVVVGAGMAGLVAARDLSTRGRSVLLVEGRDRIGGRTFTTTACGGELDLGGGYVHWTQPNVWVELEKHGLEHLNPPLESKTFYQLADGKVHTDEFERTHELVAKFFADARERFPLPFNPTAVDNSDIIDQTLEQRIASMNMSKKDSDLIKGVISGLCHNYSLHGSQQLLFAVATNFGNYAAELETAGSWSLPGGMKSLSDAIQGESKAELRLSTAITKITDNGWGVTLSTSNGTQIQAKTVVVATPINTMRHIAITPALPPTVQKMLTEGNPVRGSKLWVIVRGHIEPFSALAPPGQHPLNSVRVEKRWGDNTAILCMISDSDSIKHDDLAAVQKALRLFVPDLEVVDTAWQDWNADDFSQGGWMMHRPRHFLEGCVDIRKGHGRISFAGADIAALGPCTIDGAMNSGAAAARQVEAILNGKNKDSRP</sequence>
<proteinExistence type="inferred from homology"/>
<comment type="catalytic activity">
    <reaction evidence="3">
        <text>a secondary aliphatic amine + O2 + H2O = a primary amine + an aldehyde + H2O2</text>
        <dbReference type="Rhea" id="RHEA:26414"/>
        <dbReference type="ChEBI" id="CHEBI:15377"/>
        <dbReference type="ChEBI" id="CHEBI:15379"/>
        <dbReference type="ChEBI" id="CHEBI:16240"/>
        <dbReference type="ChEBI" id="CHEBI:17478"/>
        <dbReference type="ChEBI" id="CHEBI:58855"/>
        <dbReference type="ChEBI" id="CHEBI:65296"/>
        <dbReference type="EC" id="1.4.3.4"/>
    </reaction>
</comment>
<dbReference type="AlphaFoldDB" id="A0A5N7CTH1"/>
<evidence type="ECO:0000313" key="6">
    <source>
        <dbReference type="Proteomes" id="UP000325579"/>
    </source>
</evidence>
<evidence type="ECO:0000256" key="2">
    <source>
        <dbReference type="ARBA" id="ARBA00012804"/>
    </source>
</evidence>
<dbReference type="SUPFAM" id="SSF51905">
    <property type="entry name" value="FAD/NAD(P)-binding domain"/>
    <property type="match status" value="1"/>
</dbReference>
<dbReference type="InterPro" id="IPR002937">
    <property type="entry name" value="Amino_oxidase"/>
</dbReference>
<reference evidence="5 6" key="1">
    <citation type="submission" date="2019-04" db="EMBL/GenBank/DDBJ databases">
        <authorList>
            <consortium name="DOE Joint Genome Institute"/>
            <person name="Mondo S."/>
            <person name="Kjaerbolling I."/>
            <person name="Vesth T."/>
            <person name="Frisvad J.C."/>
            <person name="Nybo J.L."/>
            <person name="Theobald S."/>
            <person name="Kildgaard S."/>
            <person name="Isbrandt T."/>
            <person name="Kuo A."/>
            <person name="Sato A."/>
            <person name="Lyhne E.K."/>
            <person name="Kogle M.E."/>
            <person name="Wiebenga A."/>
            <person name="Kun R.S."/>
            <person name="Lubbers R.J."/>
            <person name="Makela M.R."/>
            <person name="Barry K."/>
            <person name="Chovatia M."/>
            <person name="Clum A."/>
            <person name="Daum C."/>
            <person name="Haridas S."/>
            <person name="He G."/>
            <person name="LaButti K."/>
            <person name="Lipzen A."/>
            <person name="Riley R."/>
            <person name="Salamov A."/>
            <person name="Simmons B.A."/>
            <person name="Magnuson J.K."/>
            <person name="Henrissat B."/>
            <person name="Mortensen U.H."/>
            <person name="Larsen T.O."/>
            <person name="Devries R.P."/>
            <person name="Grigoriev I.V."/>
            <person name="Machida M."/>
            <person name="Baker S.E."/>
            <person name="Andersen M.R."/>
            <person name="Cantor M.N."/>
            <person name="Hua S.X."/>
        </authorList>
    </citation>
    <scope>NUCLEOTIDE SEQUENCE [LARGE SCALE GENOMIC DNA]</scope>
    <source>
        <strain evidence="5 6">CBS 119388</strain>
    </source>
</reference>
<dbReference type="GO" id="GO:0097621">
    <property type="term" value="F:monoamine oxidase activity"/>
    <property type="evidence" value="ECO:0007669"/>
    <property type="project" value="UniProtKB-EC"/>
</dbReference>
<accession>A0A5N7CTH1</accession>
<dbReference type="PANTHER" id="PTHR43563:SF1">
    <property type="entry name" value="AMINE OXIDASE [FLAVIN-CONTAINING] B"/>
    <property type="match status" value="1"/>
</dbReference>
<evidence type="ECO:0000256" key="3">
    <source>
        <dbReference type="ARBA" id="ARBA00048448"/>
    </source>
</evidence>
<dbReference type="Proteomes" id="UP000325579">
    <property type="component" value="Unassembled WGS sequence"/>
</dbReference>
<dbReference type="RefSeq" id="XP_031934825.1">
    <property type="nucleotide sequence ID" value="XM_032083795.1"/>
</dbReference>
<dbReference type="OrthoDB" id="7777654at2759"/>
<dbReference type="InterPro" id="IPR050703">
    <property type="entry name" value="Flavin_MAO"/>
</dbReference>
<dbReference type="PANTHER" id="PTHR43563">
    <property type="entry name" value="AMINE OXIDASE"/>
    <property type="match status" value="1"/>
</dbReference>
<gene>
    <name evidence="5" type="ORF">BDV37DRAFT_265550</name>
</gene>
<comment type="similarity">
    <text evidence="1">Belongs to the flavin monoamine oxidase family.</text>
</comment>
<protein>
    <recommendedName>
        <fullName evidence="2">monoamine oxidase</fullName>
        <ecNumber evidence="2">1.4.3.4</ecNumber>
    </recommendedName>
</protein>
<dbReference type="InterPro" id="IPR036188">
    <property type="entry name" value="FAD/NAD-bd_sf"/>
</dbReference>
<keyword evidence="6" id="KW-1185">Reference proteome</keyword>
<evidence type="ECO:0000256" key="1">
    <source>
        <dbReference type="ARBA" id="ARBA00005995"/>
    </source>
</evidence>
<feature type="domain" description="Amine oxidase" evidence="4">
    <location>
        <begin position="14"/>
        <end position="421"/>
    </location>
</feature>
<dbReference type="Pfam" id="PF01593">
    <property type="entry name" value="Amino_oxidase"/>
    <property type="match status" value="1"/>
</dbReference>
<organism evidence="5 6">
    <name type="scientific">Aspergillus pseudonomiae</name>
    <dbReference type="NCBI Taxonomy" id="1506151"/>
    <lineage>
        <taxon>Eukaryota</taxon>
        <taxon>Fungi</taxon>
        <taxon>Dikarya</taxon>
        <taxon>Ascomycota</taxon>
        <taxon>Pezizomycotina</taxon>
        <taxon>Eurotiomycetes</taxon>
        <taxon>Eurotiomycetidae</taxon>
        <taxon>Eurotiales</taxon>
        <taxon>Aspergillaceae</taxon>
        <taxon>Aspergillus</taxon>
        <taxon>Aspergillus subgen. Circumdati</taxon>
    </lineage>
</organism>
<dbReference type="EMBL" id="ML736891">
    <property type="protein sequence ID" value="KAE8397506.1"/>
    <property type="molecule type" value="Genomic_DNA"/>
</dbReference>
<name>A0A5N7CTH1_9EURO</name>
<dbReference type="GeneID" id="43668486"/>
<dbReference type="EC" id="1.4.3.4" evidence="2"/>
<evidence type="ECO:0000259" key="4">
    <source>
        <dbReference type="Pfam" id="PF01593"/>
    </source>
</evidence>
<evidence type="ECO:0000313" key="5">
    <source>
        <dbReference type="EMBL" id="KAE8397506.1"/>
    </source>
</evidence>